<accession>A0AB39HSX6</accession>
<evidence type="ECO:0000313" key="1">
    <source>
        <dbReference type="EMBL" id="XDK33829.1"/>
    </source>
</evidence>
<dbReference type="Pfam" id="PF14120">
    <property type="entry name" value="YhzD"/>
    <property type="match status" value="1"/>
</dbReference>
<dbReference type="AlphaFoldDB" id="A0AB39HSX6"/>
<proteinExistence type="predicted"/>
<name>A0AB39HSX6_9BACI</name>
<sequence length="61" mass="6991">MDKYILTAFDKTGKKLLEETFTAENHEKAKELGKQLLLESGNAERTHRCVSSDGKLLLFHR</sequence>
<dbReference type="InterPro" id="IPR025544">
    <property type="entry name" value="YhzD"/>
</dbReference>
<reference evidence="1" key="1">
    <citation type="submission" date="2024-07" db="EMBL/GenBank/DDBJ databases">
        <title>Halotolerant mesophilic bacterium Ornithinibacillus sp. 4-3, sp. nov., isolated from soil.</title>
        <authorList>
            <person name="Sidarenka A.V."/>
            <person name="Guliayeva D.E."/>
            <person name="Leanovich S.I."/>
            <person name="Hileuskaya K.S."/>
            <person name="Akhremchuk A.E."/>
            <person name="Sikolenko M.A."/>
            <person name="Valentovich L.N."/>
        </authorList>
    </citation>
    <scope>NUCLEOTIDE SEQUENCE</scope>
    <source>
        <strain evidence="1">4-3</strain>
    </source>
</reference>
<dbReference type="RefSeq" id="WP_368654507.1">
    <property type="nucleotide sequence ID" value="NZ_CP162599.1"/>
</dbReference>
<organism evidence="1">
    <name type="scientific">Ornithinibacillus sp. 4-3</name>
    <dbReference type="NCBI Taxonomy" id="3231488"/>
    <lineage>
        <taxon>Bacteria</taxon>
        <taxon>Bacillati</taxon>
        <taxon>Bacillota</taxon>
        <taxon>Bacilli</taxon>
        <taxon>Bacillales</taxon>
        <taxon>Bacillaceae</taxon>
        <taxon>Ornithinibacillus</taxon>
    </lineage>
</organism>
<gene>
    <name evidence="1" type="ORF">AB4Y30_05610</name>
</gene>
<dbReference type="EMBL" id="CP162599">
    <property type="protein sequence ID" value="XDK33829.1"/>
    <property type="molecule type" value="Genomic_DNA"/>
</dbReference>
<protein>
    <submittedName>
        <fullName evidence="1">YhzD family protein</fullName>
    </submittedName>
</protein>